<dbReference type="AlphaFoldDB" id="A0A8S1WKE5"/>
<keyword evidence="2" id="KW-1185">Reference proteome</keyword>
<dbReference type="EMBL" id="CAJJDP010000094">
    <property type="protein sequence ID" value="CAD8189462.1"/>
    <property type="molecule type" value="Genomic_DNA"/>
</dbReference>
<dbReference type="OrthoDB" id="320288at2759"/>
<dbReference type="OMA" id="FITCASP"/>
<gene>
    <name evidence="1" type="ORF">POCTA_138.1.T0950069</name>
</gene>
<evidence type="ECO:0000313" key="2">
    <source>
        <dbReference type="Proteomes" id="UP000683925"/>
    </source>
</evidence>
<dbReference type="PANTHER" id="PTHR38934">
    <property type="entry name" value="HYPHALLY REGULATED CELL WALL PROTEIN 1"/>
    <property type="match status" value="1"/>
</dbReference>
<evidence type="ECO:0000313" key="1">
    <source>
        <dbReference type="EMBL" id="CAD8189462.1"/>
    </source>
</evidence>
<comment type="caution">
    <text evidence="1">The sequence shown here is derived from an EMBL/GenBank/DDBJ whole genome shotgun (WGS) entry which is preliminary data.</text>
</comment>
<dbReference type="PANTHER" id="PTHR38934:SF6">
    <property type="entry name" value="CHROMOSOME UNDETERMINED SCAFFOLD_176, WHOLE GENOME SHOTGUN SEQUENCE"/>
    <property type="match status" value="1"/>
</dbReference>
<dbReference type="SMART" id="SM00261">
    <property type="entry name" value="FU"/>
    <property type="match status" value="1"/>
</dbReference>
<name>A0A8S1WKE5_PAROT</name>
<sequence>MTISIIYYLFILFDTSYCQWKIYHSYLYMNKQFSQSTGSSAYLITDSFILPSTQTTANFITCASPPTSYITLTNTYPSAWTAPKCTINDGNWISIDLYFQGTWSSQVFKIAIGSYVYTYTYSSPSTYTLNSGFCDATLFEVKTWNFTFVIAEGTIDAFLKLTSSNSNTGQVSIRNIFVSRVKCYPSCNSCTGPKYNQCTSCYYGIQTNNICPPCPSNQYYWKEVGCRDICDLFSSLYQNGFCQKYAIQDIELSYFQSPSYDTENKKWLLIYDPQYVVTTQTITQISTMIYVYGVLKYNSGIYRYFDLLSTYAYSTYLIGLKIIILLYNDIPIDCGITFKINNTYYGSIYKTTSGVQSNKLKIASIYDYGSKSPYSTRTKIVLASLIDIPKNAFVFSAIGNYTVGTAGWGIMQVDITSGYCAQYCELCEVSFKCKTCLNGYLSYRDGSCINNCLFPYQKQNGTYCYDYDDETPYSEYLVQEFTGLEGDPEYYAKYTLIYQSGTNFLKGSDIYYSFWNGIRVFGGPFVWAQAKFQRVHNIINPHHSITIAFYILYGPSFPSDGQFIYTIESNTPVSKSTASYYYTYSDGSKYDKIYEKILHNTNTLTITWECFGPNNEPIKAYCGYYNYYIASHKTIQNRRNSFRSIVLWWISNQNPQTQH</sequence>
<proteinExistence type="predicted"/>
<dbReference type="InterPro" id="IPR006212">
    <property type="entry name" value="Furin_repeat"/>
</dbReference>
<dbReference type="Proteomes" id="UP000683925">
    <property type="component" value="Unassembled WGS sequence"/>
</dbReference>
<dbReference type="CDD" id="cd00064">
    <property type="entry name" value="FU"/>
    <property type="match status" value="1"/>
</dbReference>
<protein>
    <submittedName>
        <fullName evidence="1">Uncharacterized protein</fullName>
    </submittedName>
</protein>
<organism evidence="1 2">
    <name type="scientific">Paramecium octaurelia</name>
    <dbReference type="NCBI Taxonomy" id="43137"/>
    <lineage>
        <taxon>Eukaryota</taxon>
        <taxon>Sar</taxon>
        <taxon>Alveolata</taxon>
        <taxon>Ciliophora</taxon>
        <taxon>Intramacronucleata</taxon>
        <taxon>Oligohymenophorea</taxon>
        <taxon>Peniculida</taxon>
        <taxon>Parameciidae</taxon>
        <taxon>Paramecium</taxon>
    </lineage>
</organism>
<accession>A0A8S1WKE5</accession>
<reference evidence="1" key="1">
    <citation type="submission" date="2021-01" db="EMBL/GenBank/DDBJ databases">
        <authorList>
            <consortium name="Genoscope - CEA"/>
            <person name="William W."/>
        </authorList>
    </citation>
    <scope>NUCLEOTIDE SEQUENCE</scope>
</reference>